<name>A0A0G2IZ38_9EURO</name>
<dbReference type="PANTHER" id="PTHR37844:SF2">
    <property type="entry name" value="SER_THR PROTEIN PHOSPHATASE SUPERFAMILY (AFU_ORTHOLOGUE AFUA_1G14840)"/>
    <property type="match status" value="1"/>
</dbReference>
<dbReference type="AlphaFoldDB" id="A0A0G2IZ38"/>
<dbReference type="InterPro" id="IPR029052">
    <property type="entry name" value="Metallo-depent_PP-like"/>
</dbReference>
<dbReference type="EMBL" id="LCZI01001361">
    <property type="protein sequence ID" value="KKZ61109.1"/>
    <property type="molecule type" value="Genomic_DNA"/>
</dbReference>
<proteinExistence type="predicted"/>
<gene>
    <name evidence="2" type="ORF">EMCG_04307</name>
</gene>
<dbReference type="InterPro" id="IPR004843">
    <property type="entry name" value="Calcineurin-like_PHP"/>
</dbReference>
<evidence type="ECO:0000313" key="2">
    <source>
        <dbReference type="EMBL" id="KKZ61109.1"/>
    </source>
</evidence>
<dbReference type="SUPFAM" id="SSF56300">
    <property type="entry name" value="Metallo-dependent phosphatases"/>
    <property type="match status" value="1"/>
</dbReference>
<protein>
    <recommendedName>
        <fullName evidence="1">Calcineurin-like phosphoesterase domain-containing protein</fullName>
    </recommendedName>
</protein>
<feature type="domain" description="Calcineurin-like phosphoesterase" evidence="1">
    <location>
        <begin position="15"/>
        <end position="239"/>
    </location>
</feature>
<evidence type="ECO:0000313" key="3">
    <source>
        <dbReference type="Proteomes" id="UP000034164"/>
    </source>
</evidence>
<dbReference type="Pfam" id="PF00149">
    <property type="entry name" value="Metallophos"/>
    <property type="match status" value="1"/>
</dbReference>
<dbReference type="PANTHER" id="PTHR37844">
    <property type="entry name" value="SER/THR PROTEIN PHOSPHATASE SUPERFAMILY (AFU_ORTHOLOGUE AFUA_1G14840)"/>
    <property type="match status" value="1"/>
</dbReference>
<sequence>MALTKLLSQWRSRVRFQIMSDLHLEVGQQYTTFDIKPHATCLILAGDIGRLADYEHFRDFLSSVCQKFVQVYLVLGNHEFFGISRQEGLRLADRLQEEPGLKDKLVLMNRKRVDLEEVTLLGCTLHSYIPPEAEEVVRSKVNDFRRIAGWTVSDHTAEHARDVRWLIDEISSIRQAEQRAGSKRKIAVITHHAPTTKGTSRPSDERNPWRSAFATDLIGIENQSWLDDVQVWVFGHTHYSTELVCGQVRLVSNQRGYVVPNRDANESETSKGPLTNALKILINGRRKAITFDIGKVIEV</sequence>
<dbReference type="OrthoDB" id="550558at2759"/>
<dbReference type="VEuPathDB" id="FungiDB:EMCG_04307"/>
<dbReference type="Gene3D" id="3.60.21.10">
    <property type="match status" value="1"/>
</dbReference>
<dbReference type="GO" id="GO:0016787">
    <property type="term" value="F:hydrolase activity"/>
    <property type="evidence" value="ECO:0007669"/>
    <property type="project" value="InterPro"/>
</dbReference>
<evidence type="ECO:0000259" key="1">
    <source>
        <dbReference type="Pfam" id="PF00149"/>
    </source>
</evidence>
<dbReference type="Proteomes" id="UP000034164">
    <property type="component" value="Unassembled WGS sequence"/>
</dbReference>
<accession>A0A0G2IZ38</accession>
<organism evidence="2 3">
    <name type="scientific">[Emmonsia] crescens</name>
    <dbReference type="NCBI Taxonomy" id="73230"/>
    <lineage>
        <taxon>Eukaryota</taxon>
        <taxon>Fungi</taxon>
        <taxon>Dikarya</taxon>
        <taxon>Ascomycota</taxon>
        <taxon>Pezizomycotina</taxon>
        <taxon>Eurotiomycetes</taxon>
        <taxon>Eurotiomycetidae</taxon>
        <taxon>Onygenales</taxon>
        <taxon>Ajellomycetaceae</taxon>
        <taxon>Emergomyces</taxon>
    </lineage>
</organism>
<comment type="caution">
    <text evidence="2">The sequence shown here is derived from an EMBL/GenBank/DDBJ whole genome shotgun (WGS) entry which is preliminary data.</text>
</comment>
<reference evidence="3" key="1">
    <citation type="journal article" date="2015" name="PLoS Genet.">
        <title>The dynamic genome and transcriptome of the human fungal pathogen Blastomyces and close relative Emmonsia.</title>
        <authorList>
            <person name="Munoz J.F."/>
            <person name="Gauthier G.M."/>
            <person name="Desjardins C.A."/>
            <person name="Gallo J.E."/>
            <person name="Holder J."/>
            <person name="Sullivan T.D."/>
            <person name="Marty A.J."/>
            <person name="Carmen J.C."/>
            <person name="Chen Z."/>
            <person name="Ding L."/>
            <person name="Gujja S."/>
            <person name="Magrini V."/>
            <person name="Misas E."/>
            <person name="Mitreva M."/>
            <person name="Priest M."/>
            <person name="Saif S."/>
            <person name="Whiston E.A."/>
            <person name="Young S."/>
            <person name="Zeng Q."/>
            <person name="Goldman W.E."/>
            <person name="Mardis E.R."/>
            <person name="Taylor J.W."/>
            <person name="McEwen J.G."/>
            <person name="Clay O.K."/>
            <person name="Klein B.S."/>
            <person name="Cuomo C.A."/>
        </authorList>
    </citation>
    <scope>NUCLEOTIDE SEQUENCE [LARGE SCALE GENOMIC DNA]</scope>
    <source>
        <strain evidence="3">UAMH 3008</strain>
    </source>
</reference>